<proteinExistence type="predicted"/>
<accession>A0ABU3H6P2</accession>
<dbReference type="EMBL" id="JAUSUY010000005">
    <property type="protein sequence ID" value="MDT3426121.1"/>
    <property type="molecule type" value="Genomic_DNA"/>
</dbReference>
<comment type="caution">
    <text evidence="2">The sequence shown here is derived from an EMBL/GenBank/DDBJ whole genome shotgun (WGS) entry which is preliminary data.</text>
</comment>
<reference evidence="2 3" key="1">
    <citation type="submission" date="2023-07" db="EMBL/GenBank/DDBJ databases">
        <title>Genomic Encyclopedia of Type Strains, Phase IV (KMG-IV): sequencing the most valuable type-strain genomes for metagenomic binning, comparative biology and taxonomic classification.</title>
        <authorList>
            <person name="Goeker M."/>
        </authorList>
    </citation>
    <scope>NUCLEOTIDE SEQUENCE [LARGE SCALE GENOMIC DNA]</scope>
    <source>
        <strain evidence="2 3">T98</strain>
    </source>
</reference>
<dbReference type="InterPro" id="IPR010359">
    <property type="entry name" value="IrrE_HExxH"/>
</dbReference>
<sequence length="284" mass="32522">MDMNKYFKTLLEQSIEEYYIANGILTPDDLVIDRIAEIFDVDVAYNELRTFSDNELRVIFICLTDDLNARRLSFFHELCHVLRHAGDQRRMPELFLQLQEADADRFSLYAALPFFMLETIRLPQSEDEAAGLLGKVFQVPPKLAKERLTQIKERISGVEFMESFTYTAAAMEERIPEPINSDPVIRGIYGLEDLSRPHTLVIEQREGFDWESPLHIEVDGCFKSVDSQSHSYRDGAVVRSGDLKIPRGHAGYVTIDMGRIASRHGQTANRLFLPMEAVDDAINF</sequence>
<dbReference type="Pfam" id="PF06114">
    <property type="entry name" value="Peptidase_M78"/>
    <property type="match status" value="1"/>
</dbReference>
<feature type="domain" description="IrrE N-terminal-like" evidence="1">
    <location>
        <begin position="40"/>
        <end position="149"/>
    </location>
</feature>
<protein>
    <submittedName>
        <fullName evidence="2">Zn-dependent peptidase ImmA (M78 family)</fullName>
    </submittedName>
</protein>
<evidence type="ECO:0000259" key="1">
    <source>
        <dbReference type="Pfam" id="PF06114"/>
    </source>
</evidence>
<organism evidence="2 3">
    <name type="scientific">Paenibacillus forsythiae</name>
    <dbReference type="NCBI Taxonomy" id="365616"/>
    <lineage>
        <taxon>Bacteria</taxon>
        <taxon>Bacillati</taxon>
        <taxon>Bacillota</taxon>
        <taxon>Bacilli</taxon>
        <taxon>Bacillales</taxon>
        <taxon>Paenibacillaceae</taxon>
        <taxon>Paenibacillus</taxon>
    </lineage>
</organism>
<dbReference type="Proteomes" id="UP001248709">
    <property type="component" value="Unassembled WGS sequence"/>
</dbReference>
<keyword evidence="3" id="KW-1185">Reference proteome</keyword>
<gene>
    <name evidence="2" type="ORF">J2Z22_001641</name>
</gene>
<evidence type="ECO:0000313" key="3">
    <source>
        <dbReference type="Proteomes" id="UP001248709"/>
    </source>
</evidence>
<dbReference type="RefSeq" id="WP_051503518.1">
    <property type="nucleotide sequence ID" value="NZ_JAUSUY010000005.1"/>
</dbReference>
<name>A0ABU3H6P2_9BACL</name>
<evidence type="ECO:0000313" key="2">
    <source>
        <dbReference type="EMBL" id="MDT3426121.1"/>
    </source>
</evidence>